<feature type="chain" id="PRO_5036898056" evidence="5">
    <location>
        <begin position="19"/>
        <end position="1285"/>
    </location>
</feature>
<protein>
    <submittedName>
        <fullName evidence="7">PmoA family protein</fullName>
    </submittedName>
</protein>
<accession>A0A939GAF1</accession>
<evidence type="ECO:0000256" key="5">
    <source>
        <dbReference type="SAM" id="SignalP"/>
    </source>
</evidence>
<feature type="domain" description="Cytochrome c" evidence="6">
    <location>
        <begin position="1143"/>
        <end position="1276"/>
    </location>
</feature>
<keyword evidence="3 4" id="KW-0408">Iron</keyword>
<dbReference type="InterPro" id="IPR036909">
    <property type="entry name" value="Cyt_c-like_dom_sf"/>
</dbReference>
<proteinExistence type="predicted"/>
<dbReference type="EMBL" id="JAFMYU010000021">
    <property type="protein sequence ID" value="MBO0933629.1"/>
    <property type="molecule type" value="Genomic_DNA"/>
</dbReference>
<keyword evidence="1 4" id="KW-0349">Heme</keyword>
<dbReference type="Pfam" id="PF14100">
    <property type="entry name" value="DUF6807"/>
    <property type="match status" value="1"/>
</dbReference>
<dbReference type="InterPro" id="IPR055557">
    <property type="entry name" value="DUF7133"/>
</dbReference>
<dbReference type="NCBIfam" id="TIGR02603">
    <property type="entry name" value="CxxCH_TIGR02603"/>
    <property type="match status" value="1"/>
</dbReference>
<feature type="signal peptide" evidence="5">
    <location>
        <begin position="1"/>
        <end position="18"/>
    </location>
</feature>
<dbReference type="InterPro" id="IPR013428">
    <property type="entry name" value="Membrane-bound_put_N"/>
</dbReference>
<evidence type="ECO:0000256" key="2">
    <source>
        <dbReference type="ARBA" id="ARBA00022723"/>
    </source>
</evidence>
<dbReference type="NCBIfam" id="TIGR02604">
    <property type="entry name" value="Piru_Ver_Nterm"/>
    <property type="match status" value="1"/>
</dbReference>
<dbReference type="InterPro" id="IPR009056">
    <property type="entry name" value="Cyt_c-like_dom"/>
</dbReference>
<organism evidence="7 8">
    <name type="scientific">Fibrella aquatilis</name>
    <dbReference type="NCBI Taxonomy" id="2817059"/>
    <lineage>
        <taxon>Bacteria</taxon>
        <taxon>Pseudomonadati</taxon>
        <taxon>Bacteroidota</taxon>
        <taxon>Cytophagia</taxon>
        <taxon>Cytophagales</taxon>
        <taxon>Spirosomataceae</taxon>
        <taxon>Fibrella</taxon>
    </lineage>
</organism>
<evidence type="ECO:0000256" key="1">
    <source>
        <dbReference type="ARBA" id="ARBA00022617"/>
    </source>
</evidence>
<reference evidence="7 8" key="1">
    <citation type="submission" date="2021-03" db="EMBL/GenBank/DDBJ databases">
        <title>Fibrella sp. HMF5036 genome sequencing and assembly.</title>
        <authorList>
            <person name="Kang H."/>
            <person name="Kim H."/>
            <person name="Bae S."/>
            <person name="Joh K."/>
        </authorList>
    </citation>
    <scope>NUCLEOTIDE SEQUENCE [LARGE SCALE GENOMIC DNA]</scope>
    <source>
        <strain evidence="7 8">HMF5036</strain>
    </source>
</reference>
<evidence type="ECO:0000259" key="6">
    <source>
        <dbReference type="PROSITE" id="PS51007"/>
    </source>
</evidence>
<dbReference type="PANTHER" id="PTHR33546">
    <property type="entry name" value="LARGE, MULTIFUNCTIONAL SECRETED PROTEIN-RELATED"/>
    <property type="match status" value="1"/>
</dbReference>
<dbReference type="Proteomes" id="UP000664795">
    <property type="component" value="Unassembled WGS sequence"/>
</dbReference>
<dbReference type="InterPro" id="IPR016024">
    <property type="entry name" value="ARM-type_fold"/>
</dbReference>
<dbReference type="InterPro" id="IPR029475">
    <property type="entry name" value="DUF6807"/>
</dbReference>
<gene>
    <name evidence="7" type="ORF">J2I48_21650</name>
</gene>
<dbReference type="InterPro" id="IPR013427">
    <property type="entry name" value="Haem-bd_dom_put"/>
</dbReference>
<dbReference type="SUPFAM" id="SSF46626">
    <property type="entry name" value="Cytochrome c"/>
    <property type="match status" value="1"/>
</dbReference>
<dbReference type="Gene3D" id="1.10.760.10">
    <property type="entry name" value="Cytochrome c-like domain"/>
    <property type="match status" value="1"/>
</dbReference>
<dbReference type="Pfam" id="PF23500">
    <property type="entry name" value="DUF7133"/>
    <property type="match status" value="1"/>
</dbReference>
<dbReference type="GO" id="GO:0009055">
    <property type="term" value="F:electron transfer activity"/>
    <property type="evidence" value="ECO:0007669"/>
    <property type="project" value="InterPro"/>
</dbReference>
<evidence type="ECO:0000256" key="4">
    <source>
        <dbReference type="PROSITE-ProRule" id="PRU00433"/>
    </source>
</evidence>
<sequence>MKLTIFSISLVLLGLSFAFRPVPVDHTASSLGATVVAPKPLVIKQDKNDEAISVYRAGEKTPLLTQVTKADFRPYLHPIAAPDGKGVLTEYSPGHHKHQTGLYWGFTRVNGRDYFHHPQGDYWRRVSAKVVPAKGNAVGWQTVYNLIDSTGKAVLTETQNWSMREQNGTFLLNLDWNGEAQTDVTIGKYDYGGLFLRMPWHEGIRGEVVNAARQRNDKAEGQPATWVDVGMQVDGRSDLAHVAILDHPQNRNYPTPWRVDGQLGIGPARARNGDWHIKKGDTEVLKHEIVIYTGALNDVALNKTFGEFIGNAGIYNSTVLWSVAQKEGREAKFLTPAEAVSAMTVAKGYQVNAWAAEPLMTQPMAFCWDDRGRMWIAENRDYESRGKGFSNAGNSRILILEDTDHDGVADSRKVFMEGIAFPAALAVGFNGVFVGAPPNLLFVPDKNGDDKADMDDIEVRLTGWGIRDRHETLNSFHWGPDGWLYGCQGFATPSKVRKPVGKGRLYKHNDPFPDDVLTGEGTDINGGVWRYHPTKDKFEVVAHGFSNPWGIDYDAKGQMLITACVIPHLWHIIPGGIYHRQGGQHFNPYVYDDIKTIADHSHRSAHGGARVYLSDAFPNTQQGRIFMANIHEHGILSDVLTPKGSGFVGTHGEDFMLANNAQWVGFSLEIGPEGGLYVLDWHDADICGSSVLNEETGRIFRIMPTASEAENWSGRYSDLGKMTDDQLVALQTSRSEWHARRARVILQGRAAADKLASSAQAALHTIFQTNPNTSWRLRALWTMHVTGILTPDELTKSLSDKEAYVRAWAVQLLCEDKNPPVAALTAFQTMARQDPSPVVRLYLASAMQRLPNDVRWKLAEGLLTHREDATDHNLPKLIWYGLEPLVGENPKRALALATQSQLPLVTQFIARRAVDANATEALVATIAAQPKNKINLLEGMRDGVEGRSDLTAPTNWKAAYARLKGANDAAAKLATNIGNRFGGTEMAMKTLAVLNDAKMPVDQRKQALQTLAVQQRPELLPMLPALLNDPTLRLEAIRAVASYDNEALGKQLLEQYPKLAPAEKTAAIQTLASRPSYGWLLTQALAKNKLAKRDVPTYVARQLRRVVGSGFVEVWGPIDHVSLDEKAYARYRNLLTDEAVSQASAVKGRAIFLTTCGPCHKLYGEGGIIGPELTGSNRANLDYLLGNILDPSAEIQDDYKMVVVTTRDGRTYVGNVAKENERQLTLRVVGQDAVVVNKSDIQSREVNPVSMMPTGLLEPLSETEVKELVAYLRTTAPLKRPFAKK</sequence>
<dbReference type="GO" id="GO:0020037">
    <property type="term" value="F:heme binding"/>
    <property type="evidence" value="ECO:0007669"/>
    <property type="project" value="InterPro"/>
</dbReference>
<dbReference type="PROSITE" id="PS51007">
    <property type="entry name" value="CYTC"/>
    <property type="match status" value="1"/>
</dbReference>
<dbReference type="Gene3D" id="1.25.10.10">
    <property type="entry name" value="Leucine-rich Repeat Variant"/>
    <property type="match status" value="1"/>
</dbReference>
<dbReference type="Gene3D" id="2.120.10.30">
    <property type="entry name" value="TolB, C-terminal domain"/>
    <property type="match status" value="1"/>
</dbReference>
<dbReference type="RefSeq" id="WP_207337591.1">
    <property type="nucleotide sequence ID" value="NZ_JAFMYU010000021.1"/>
</dbReference>
<name>A0A939GAF1_9BACT</name>
<dbReference type="PANTHER" id="PTHR33546:SF1">
    <property type="entry name" value="LARGE, MULTIFUNCTIONAL SECRETED PROTEIN"/>
    <property type="match status" value="1"/>
</dbReference>
<evidence type="ECO:0000313" key="8">
    <source>
        <dbReference type="Proteomes" id="UP000664795"/>
    </source>
</evidence>
<evidence type="ECO:0000256" key="3">
    <source>
        <dbReference type="ARBA" id="ARBA00023004"/>
    </source>
</evidence>
<dbReference type="SUPFAM" id="SSF50952">
    <property type="entry name" value="Soluble quinoprotein glucose dehydrogenase"/>
    <property type="match status" value="1"/>
</dbReference>
<keyword evidence="2 4" id="KW-0479">Metal-binding</keyword>
<keyword evidence="8" id="KW-1185">Reference proteome</keyword>
<comment type="caution">
    <text evidence="7">The sequence shown here is derived from an EMBL/GenBank/DDBJ whole genome shotgun (WGS) entry which is preliminary data.</text>
</comment>
<evidence type="ECO:0000313" key="7">
    <source>
        <dbReference type="EMBL" id="MBO0933629.1"/>
    </source>
</evidence>
<dbReference type="InterPro" id="IPR011041">
    <property type="entry name" value="Quinoprot_gluc/sorb_DH_b-prop"/>
</dbReference>
<keyword evidence="5" id="KW-0732">Signal</keyword>
<dbReference type="InterPro" id="IPR011989">
    <property type="entry name" value="ARM-like"/>
</dbReference>
<dbReference type="InterPro" id="IPR011042">
    <property type="entry name" value="6-blade_b-propeller_TolB-like"/>
</dbReference>
<dbReference type="SUPFAM" id="SSF48371">
    <property type="entry name" value="ARM repeat"/>
    <property type="match status" value="1"/>
</dbReference>
<dbReference type="GO" id="GO:0046872">
    <property type="term" value="F:metal ion binding"/>
    <property type="evidence" value="ECO:0007669"/>
    <property type="project" value="UniProtKB-KW"/>
</dbReference>